<organism evidence="1 2">
    <name type="scientific">Lithocarpus litseifolius</name>
    <dbReference type="NCBI Taxonomy" id="425828"/>
    <lineage>
        <taxon>Eukaryota</taxon>
        <taxon>Viridiplantae</taxon>
        <taxon>Streptophyta</taxon>
        <taxon>Embryophyta</taxon>
        <taxon>Tracheophyta</taxon>
        <taxon>Spermatophyta</taxon>
        <taxon>Magnoliopsida</taxon>
        <taxon>eudicotyledons</taxon>
        <taxon>Gunneridae</taxon>
        <taxon>Pentapetalae</taxon>
        <taxon>rosids</taxon>
        <taxon>fabids</taxon>
        <taxon>Fagales</taxon>
        <taxon>Fagaceae</taxon>
        <taxon>Lithocarpus</taxon>
    </lineage>
</organism>
<evidence type="ECO:0008006" key="3">
    <source>
        <dbReference type="Google" id="ProtNLM"/>
    </source>
</evidence>
<name>A0AAW2C5H0_9ROSI</name>
<accession>A0AAW2C5H0</accession>
<sequence length="132" mass="15100">MLVMPLNNINSRDVLLWKENRAKKFLVRTTYRITVHLKNPSNAEHSSAQCHGPTRGKIWGHNVSPKVRTFLWRVCPYCLPTKENLFRRRVRVDAKFAVRNLKQPATCSGSVPLRGMCGVCPTEEPKSAEMKP</sequence>
<dbReference type="AlphaFoldDB" id="A0AAW2C5H0"/>
<reference evidence="1 2" key="1">
    <citation type="submission" date="2024-01" db="EMBL/GenBank/DDBJ databases">
        <title>A telomere-to-telomere, gap-free genome of sweet tea (Lithocarpus litseifolius).</title>
        <authorList>
            <person name="Zhou J."/>
        </authorList>
    </citation>
    <scope>NUCLEOTIDE SEQUENCE [LARGE SCALE GENOMIC DNA]</scope>
    <source>
        <strain evidence="1">Zhou-2022a</strain>
        <tissue evidence="1">Leaf</tissue>
    </source>
</reference>
<evidence type="ECO:0000313" key="1">
    <source>
        <dbReference type="EMBL" id="KAK9993188.1"/>
    </source>
</evidence>
<dbReference type="Proteomes" id="UP001459277">
    <property type="component" value="Unassembled WGS sequence"/>
</dbReference>
<comment type="caution">
    <text evidence="1">The sequence shown here is derived from an EMBL/GenBank/DDBJ whole genome shotgun (WGS) entry which is preliminary data.</text>
</comment>
<dbReference type="EMBL" id="JAZDWU010000008">
    <property type="protein sequence ID" value="KAK9993188.1"/>
    <property type="molecule type" value="Genomic_DNA"/>
</dbReference>
<evidence type="ECO:0000313" key="2">
    <source>
        <dbReference type="Proteomes" id="UP001459277"/>
    </source>
</evidence>
<protein>
    <recommendedName>
        <fullName evidence="3">Reverse transcriptase zinc-binding domain-containing protein</fullName>
    </recommendedName>
</protein>
<proteinExistence type="predicted"/>
<keyword evidence="2" id="KW-1185">Reference proteome</keyword>
<gene>
    <name evidence="1" type="ORF">SO802_022891</name>
</gene>